<evidence type="ECO:0008006" key="3">
    <source>
        <dbReference type="Google" id="ProtNLM"/>
    </source>
</evidence>
<proteinExistence type="predicted"/>
<accession>A0ABY4GBN0</accession>
<reference evidence="1" key="1">
    <citation type="submission" date="2022-04" db="EMBL/GenBank/DDBJ databases">
        <title>Hymenobacter sp. isolated from the air.</title>
        <authorList>
            <person name="Won M."/>
            <person name="Lee C.-M."/>
            <person name="Woen H.-Y."/>
            <person name="Kwon S.-W."/>
        </authorList>
    </citation>
    <scope>NUCLEOTIDE SEQUENCE</scope>
    <source>
        <strain evidence="1">5420S-77</strain>
    </source>
</reference>
<evidence type="ECO:0000313" key="2">
    <source>
        <dbReference type="Proteomes" id="UP000830401"/>
    </source>
</evidence>
<dbReference type="RefSeq" id="WP_245125300.1">
    <property type="nucleotide sequence ID" value="NZ_CP095061.1"/>
</dbReference>
<sequence length="101" mass="11520">MRCHIQHEPLEVEEFAASARANSRQLRNHFELVNIKKGSGDCVINWHRLRYLAGGVFLLGQIADELALTDVCHLNKLFRKHFSTTSSNYHRHLLALPTASV</sequence>
<gene>
    <name evidence="1" type="ORF">MUN86_10990</name>
</gene>
<evidence type="ECO:0000313" key="1">
    <source>
        <dbReference type="EMBL" id="UOQ68324.1"/>
    </source>
</evidence>
<name>A0ABY4GBN0_9BACT</name>
<keyword evidence="2" id="KW-1185">Reference proteome</keyword>
<dbReference type="EMBL" id="CP095061">
    <property type="protein sequence ID" value="UOQ68324.1"/>
    <property type="molecule type" value="Genomic_DNA"/>
</dbReference>
<organism evidence="1 2">
    <name type="scientific">Hymenobacter volaticus</name>
    <dbReference type="NCBI Taxonomy" id="2932254"/>
    <lineage>
        <taxon>Bacteria</taxon>
        <taxon>Pseudomonadati</taxon>
        <taxon>Bacteroidota</taxon>
        <taxon>Cytophagia</taxon>
        <taxon>Cytophagales</taxon>
        <taxon>Hymenobacteraceae</taxon>
        <taxon>Hymenobacter</taxon>
    </lineage>
</organism>
<dbReference type="Proteomes" id="UP000830401">
    <property type="component" value="Chromosome"/>
</dbReference>
<protein>
    <recommendedName>
        <fullName evidence="3">AraC family transcriptional regulator</fullName>
    </recommendedName>
</protein>